<proteinExistence type="predicted"/>
<evidence type="ECO:0000256" key="1">
    <source>
        <dbReference type="SAM" id="Phobius"/>
    </source>
</evidence>
<evidence type="ECO:0000313" key="2">
    <source>
        <dbReference type="EMBL" id="PWA56218.1"/>
    </source>
</evidence>
<comment type="caution">
    <text evidence="2">The sequence shown here is derived from an EMBL/GenBank/DDBJ whole genome shotgun (WGS) entry which is preliminary data.</text>
</comment>
<dbReference type="STRING" id="35608.A0A2U1M4P9"/>
<feature type="transmembrane region" description="Helical" evidence="1">
    <location>
        <begin position="91"/>
        <end position="111"/>
    </location>
</feature>
<feature type="transmembrane region" description="Helical" evidence="1">
    <location>
        <begin position="23"/>
        <end position="41"/>
    </location>
</feature>
<keyword evidence="1" id="KW-0472">Membrane</keyword>
<dbReference type="OrthoDB" id="683410at2759"/>
<dbReference type="AlphaFoldDB" id="A0A2U1M4P9"/>
<keyword evidence="1" id="KW-0812">Transmembrane</keyword>
<keyword evidence="1" id="KW-1133">Transmembrane helix</keyword>
<accession>A0A2U1M4P9</accession>
<dbReference type="EMBL" id="PKPP01006531">
    <property type="protein sequence ID" value="PWA56218.1"/>
    <property type="molecule type" value="Genomic_DNA"/>
</dbReference>
<reference evidence="2 3" key="1">
    <citation type="journal article" date="2018" name="Mol. Plant">
        <title>The genome of Artemisia annua provides insight into the evolution of Asteraceae family and artemisinin biosynthesis.</title>
        <authorList>
            <person name="Shen Q."/>
            <person name="Zhang L."/>
            <person name="Liao Z."/>
            <person name="Wang S."/>
            <person name="Yan T."/>
            <person name="Shi P."/>
            <person name="Liu M."/>
            <person name="Fu X."/>
            <person name="Pan Q."/>
            <person name="Wang Y."/>
            <person name="Lv Z."/>
            <person name="Lu X."/>
            <person name="Zhang F."/>
            <person name="Jiang W."/>
            <person name="Ma Y."/>
            <person name="Chen M."/>
            <person name="Hao X."/>
            <person name="Li L."/>
            <person name="Tang Y."/>
            <person name="Lv G."/>
            <person name="Zhou Y."/>
            <person name="Sun X."/>
            <person name="Brodelius P.E."/>
            <person name="Rose J.K.C."/>
            <person name="Tang K."/>
        </authorList>
    </citation>
    <scope>NUCLEOTIDE SEQUENCE [LARGE SCALE GENOMIC DNA]</scope>
    <source>
        <strain evidence="3">cv. Huhao1</strain>
        <tissue evidence="2">Leaf</tissue>
    </source>
</reference>
<keyword evidence="3" id="KW-1185">Reference proteome</keyword>
<protein>
    <submittedName>
        <fullName evidence="2">Uncharacterized protein</fullName>
    </submittedName>
</protein>
<sequence length="120" mass="13468">MAFEDNGDYETNNPWSFGAWDQWFMLIVAIVLSFILGYLVYDVVKSTAAEMLRSLLMISPLILIIVVHWLSTPHWFSIPMPGSEPGAIHRAGGSPWGLTVILALLVFLISYQPSLHGFLF</sequence>
<dbReference type="PANTHER" id="PTHR33306">
    <property type="entry name" value="EXPRESSED PROTEIN-RELATED-RELATED"/>
    <property type="match status" value="1"/>
</dbReference>
<name>A0A2U1M4P9_ARTAN</name>
<evidence type="ECO:0000313" key="3">
    <source>
        <dbReference type="Proteomes" id="UP000245207"/>
    </source>
</evidence>
<feature type="transmembrane region" description="Helical" evidence="1">
    <location>
        <begin position="53"/>
        <end position="71"/>
    </location>
</feature>
<dbReference type="PANTHER" id="PTHR33306:SF22">
    <property type="entry name" value="TRANSMEMBRANE PROTEIN"/>
    <property type="match status" value="1"/>
</dbReference>
<organism evidence="2 3">
    <name type="scientific">Artemisia annua</name>
    <name type="common">Sweet wormwood</name>
    <dbReference type="NCBI Taxonomy" id="35608"/>
    <lineage>
        <taxon>Eukaryota</taxon>
        <taxon>Viridiplantae</taxon>
        <taxon>Streptophyta</taxon>
        <taxon>Embryophyta</taxon>
        <taxon>Tracheophyta</taxon>
        <taxon>Spermatophyta</taxon>
        <taxon>Magnoliopsida</taxon>
        <taxon>eudicotyledons</taxon>
        <taxon>Gunneridae</taxon>
        <taxon>Pentapetalae</taxon>
        <taxon>asterids</taxon>
        <taxon>campanulids</taxon>
        <taxon>Asterales</taxon>
        <taxon>Asteraceae</taxon>
        <taxon>Asteroideae</taxon>
        <taxon>Anthemideae</taxon>
        <taxon>Artemisiinae</taxon>
        <taxon>Artemisia</taxon>
    </lineage>
</organism>
<gene>
    <name evidence="2" type="ORF">CTI12_AA420460</name>
</gene>
<dbReference type="Proteomes" id="UP000245207">
    <property type="component" value="Unassembled WGS sequence"/>
</dbReference>